<keyword evidence="6" id="KW-1185">Reference proteome</keyword>
<dbReference type="PANTHER" id="PTHR42884:SF13">
    <property type="entry name" value="NEUROENDOCRINE CONVERTASE 2"/>
    <property type="match status" value="1"/>
</dbReference>
<reference evidence="7" key="3">
    <citation type="submission" date="2016-06" db="UniProtKB">
        <authorList>
            <consortium name="WormBaseParasite"/>
        </authorList>
    </citation>
    <scope>IDENTIFICATION</scope>
</reference>
<evidence type="ECO:0000313" key="6">
    <source>
        <dbReference type="Proteomes" id="UP000050741"/>
    </source>
</evidence>
<dbReference type="GO" id="GO:0005615">
    <property type="term" value="C:extracellular space"/>
    <property type="evidence" value="ECO:0007669"/>
    <property type="project" value="TreeGrafter"/>
</dbReference>
<feature type="domain" description="P/Homo B" evidence="5">
    <location>
        <begin position="76"/>
        <end position="211"/>
    </location>
</feature>
<organism evidence="6 7">
    <name type="scientific">Globodera pallida</name>
    <name type="common">Potato cyst nematode worm</name>
    <name type="synonym">Heterodera pallida</name>
    <dbReference type="NCBI Taxonomy" id="36090"/>
    <lineage>
        <taxon>Eukaryota</taxon>
        <taxon>Metazoa</taxon>
        <taxon>Ecdysozoa</taxon>
        <taxon>Nematoda</taxon>
        <taxon>Chromadorea</taxon>
        <taxon>Rhabditida</taxon>
        <taxon>Tylenchina</taxon>
        <taxon>Tylenchomorpha</taxon>
        <taxon>Tylenchoidea</taxon>
        <taxon>Heteroderidae</taxon>
        <taxon>Heteroderinae</taxon>
        <taxon>Globodera</taxon>
    </lineage>
</organism>
<keyword evidence="2" id="KW-0645">Protease</keyword>
<dbReference type="Proteomes" id="UP000050741">
    <property type="component" value="Unassembled WGS sequence"/>
</dbReference>
<dbReference type="InterPro" id="IPR002884">
    <property type="entry name" value="P_dom"/>
</dbReference>
<dbReference type="GO" id="GO:0016020">
    <property type="term" value="C:membrane"/>
    <property type="evidence" value="ECO:0007669"/>
    <property type="project" value="TreeGrafter"/>
</dbReference>
<dbReference type="FunFam" id="2.60.120.260:FF:000020">
    <property type="entry name" value="neuroendocrine convertase 2"/>
    <property type="match status" value="1"/>
</dbReference>
<proteinExistence type="inferred from homology"/>
<evidence type="ECO:0000256" key="2">
    <source>
        <dbReference type="ARBA" id="ARBA00022670"/>
    </source>
</evidence>
<comment type="similarity">
    <text evidence="1">Belongs to the peptidase S8 family. Furin subfamily.</text>
</comment>
<dbReference type="SUPFAM" id="SSF49785">
    <property type="entry name" value="Galactose-binding domain-like"/>
    <property type="match status" value="1"/>
</dbReference>
<evidence type="ECO:0000256" key="3">
    <source>
        <dbReference type="ARBA" id="ARBA00022801"/>
    </source>
</evidence>
<dbReference type="InterPro" id="IPR008979">
    <property type="entry name" value="Galactose-bd-like_sf"/>
</dbReference>
<evidence type="ECO:0000256" key="1">
    <source>
        <dbReference type="ARBA" id="ARBA00005325"/>
    </source>
</evidence>
<dbReference type="GO" id="GO:0004252">
    <property type="term" value="F:serine-type endopeptidase activity"/>
    <property type="evidence" value="ECO:0007669"/>
    <property type="project" value="InterPro"/>
</dbReference>
<dbReference type="GO" id="GO:0043005">
    <property type="term" value="C:neuron projection"/>
    <property type="evidence" value="ECO:0007669"/>
    <property type="project" value="TreeGrafter"/>
</dbReference>
<dbReference type="Pfam" id="PF01483">
    <property type="entry name" value="P_proprotein"/>
    <property type="match status" value="1"/>
</dbReference>
<evidence type="ECO:0000313" key="7">
    <source>
        <dbReference type="WBParaSite" id="GPLIN_001453300"/>
    </source>
</evidence>
<dbReference type="GO" id="GO:0016486">
    <property type="term" value="P:peptide hormone processing"/>
    <property type="evidence" value="ECO:0007669"/>
    <property type="project" value="TreeGrafter"/>
</dbReference>
<name>A0A183CNS6_GLOPA</name>
<keyword evidence="3" id="KW-0378">Hydrolase</keyword>
<dbReference type="PROSITE" id="PS51829">
    <property type="entry name" value="P_HOMO_B"/>
    <property type="match status" value="1"/>
</dbReference>
<evidence type="ECO:0000259" key="5">
    <source>
        <dbReference type="PROSITE" id="PS51829"/>
    </source>
</evidence>
<dbReference type="AlphaFoldDB" id="A0A183CNS6"/>
<evidence type="ECO:0000256" key="4">
    <source>
        <dbReference type="ARBA" id="ARBA00022825"/>
    </source>
</evidence>
<dbReference type="WBParaSite" id="GPLIN_001453300">
    <property type="protein sequence ID" value="GPLIN_001453300"/>
    <property type="gene ID" value="GPLIN_001453300"/>
</dbReference>
<reference evidence="6" key="1">
    <citation type="submission" date="2013-12" db="EMBL/GenBank/DDBJ databases">
        <authorList>
            <person name="Aslett M."/>
        </authorList>
    </citation>
    <scope>NUCLEOTIDE SEQUENCE [LARGE SCALE GENOMIC DNA]</scope>
    <source>
        <strain evidence="6">Lindley</strain>
    </source>
</reference>
<reference evidence="6" key="2">
    <citation type="submission" date="2014-05" db="EMBL/GenBank/DDBJ databases">
        <title>The genome and life-stage specific transcriptomes of Globodera pallida elucidate key aspects of plant parasitism by a cyst nematode.</title>
        <authorList>
            <person name="Cotton J.A."/>
            <person name="Lilley C.J."/>
            <person name="Jones L.M."/>
            <person name="Kikuchi T."/>
            <person name="Reid A.J."/>
            <person name="Thorpe P."/>
            <person name="Tsai I.J."/>
            <person name="Beasley H."/>
            <person name="Blok V."/>
            <person name="Cock P.J.A."/>
            <person name="Van den Akker S.E."/>
            <person name="Holroyd N."/>
            <person name="Hunt M."/>
            <person name="Mantelin S."/>
            <person name="Naghra H."/>
            <person name="Pain A."/>
            <person name="Palomares-Rius J.E."/>
            <person name="Zarowiecki M."/>
            <person name="Berriman M."/>
            <person name="Jones J.T."/>
            <person name="Urwin P.E."/>
        </authorList>
    </citation>
    <scope>NUCLEOTIDE SEQUENCE [LARGE SCALE GENOMIC DNA]</scope>
    <source>
        <strain evidence="6">Lindley</strain>
    </source>
</reference>
<keyword evidence="4" id="KW-0720">Serine protease</keyword>
<sequence>GAKQIITMDAQRNHNVTDARFFRLIGVDNTADFYAAPGDTFTNTYTVNRKGAWVLFVEFPGNRYAKSRRKMISRDSFPQWMMEVSWLAAGGEMVLTLRTDACAGSTTEVNFLEHVQAIVSLNSSRRGDTTLYLISPSGTPSMILSRRPKDDDAKDGFTNWPFMTTHTWGEDPRGRWRLVVRFQPGKSTPKSHENRGVLKKFTLMLHGTKEPPYRGIEPLQGHANSKLSVVQNAHKRMANKR</sequence>
<dbReference type="Gene3D" id="2.60.120.260">
    <property type="entry name" value="Galactose-binding domain-like"/>
    <property type="match status" value="1"/>
</dbReference>
<protein>
    <submittedName>
        <fullName evidence="7">P/Homo B domain-containing protein</fullName>
    </submittedName>
</protein>
<dbReference type="PANTHER" id="PTHR42884">
    <property type="entry name" value="PROPROTEIN CONVERTASE SUBTILISIN/KEXIN-RELATED"/>
    <property type="match status" value="1"/>
</dbReference>
<accession>A0A183CNS6</accession>